<dbReference type="AlphaFoldDB" id="A0A194XL13"/>
<dbReference type="SUPFAM" id="SSF53474">
    <property type="entry name" value="alpha/beta-Hydrolases"/>
    <property type="match status" value="1"/>
</dbReference>
<accession>A0A194XL13</accession>
<evidence type="ECO:0000313" key="4">
    <source>
        <dbReference type="Proteomes" id="UP000070700"/>
    </source>
</evidence>
<keyword evidence="4" id="KW-1185">Reference proteome</keyword>
<dbReference type="InParanoid" id="A0A194XL13"/>
<evidence type="ECO:0000259" key="2">
    <source>
        <dbReference type="Pfam" id="PF12697"/>
    </source>
</evidence>
<dbReference type="STRING" id="149040.A0A194XL13"/>
<proteinExistence type="predicted"/>
<dbReference type="GO" id="GO:0016020">
    <property type="term" value="C:membrane"/>
    <property type="evidence" value="ECO:0007669"/>
    <property type="project" value="TreeGrafter"/>
</dbReference>
<dbReference type="OrthoDB" id="294702at2759"/>
<dbReference type="GO" id="GO:0016787">
    <property type="term" value="F:hydrolase activity"/>
    <property type="evidence" value="ECO:0007669"/>
    <property type="project" value="UniProtKB-KW"/>
</dbReference>
<evidence type="ECO:0000256" key="1">
    <source>
        <dbReference type="ARBA" id="ARBA00022801"/>
    </source>
</evidence>
<dbReference type="PANTHER" id="PTHR43798:SF31">
    <property type="entry name" value="AB HYDROLASE SUPERFAMILY PROTEIN YCLE"/>
    <property type="match status" value="1"/>
</dbReference>
<dbReference type="InterPro" id="IPR029058">
    <property type="entry name" value="AB_hydrolase_fold"/>
</dbReference>
<gene>
    <name evidence="3" type="ORF">LY89DRAFT_455760</name>
</gene>
<sequence length="319" mass="35460">MSVTDWNTGDKSAMLSIGTHKLFLSASGPDRKSGEPVILLMQGLGSTINEWVAVRRLVLPLARWVNYDRSGLGRSEAPPQQPDSISAASVASELDTLLKNAGIEPPFIVVCHSWGGMTAREFLHLRQKDVVGIVFVDANTEKSYDAGNWPLPFVIAVTDGVDWLESTGLEADHVLSDKEWAQVKEAENDPQLQKTVVAEQRGFRSDSAPLASKHQIERQVLGSHPVSVITCNSARDMQRMYESGVAAGKGTEAEREQFRNMLVDHNQRQTDWQQDLLRLSCNSRFIRVDNSGHNVQLVQPAVVAREIRWVWDSVQVLPQ</sequence>
<protein>
    <submittedName>
        <fullName evidence="3">Alpha/beta-hydrolase</fullName>
    </submittedName>
</protein>
<dbReference type="GeneID" id="28817359"/>
<name>A0A194XL13_MOLSC</name>
<dbReference type="Gene3D" id="3.40.50.1820">
    <property type="entry name" value="alpha/beta hydrolase"/>
    <property type="match status" value="1"/>
</dbReference>
<dbReference type="PANTHER" id="PTHR43798">
    <property type="entry name" value="MONOACYLGLYCEROL LIPASE"/>
    <property type="match status" value="1"/>
</dbReference>
<evidence type="ECO:0000313" key="3">
    <source>
        <dbReference type="EMBL" id="KUJ20821.1"/>
    </source>
</evidence>
<dbReference type="InterPro" id="IPR050266">
    <property type="entry name" value="AB_hydrolase_sf"/>
</dbReference>
<feature type="domain" description="AB hydrolase-1" evidence="2">
    <location>
        <begin position="40"/>
        <end position="305"/>
    </location>
</feature>
<dbReference type="KEGG" id="psco:LY89DRAFT_455760"/>
<dbReference type="EMBL" id="KQ947409">
    <property type="protein sequence ID" value="KUJ20821.1"/>
    <property type="molecule type" value="Genomic_DNA"/>
</dbReference>
<organism evidence="3 4">
    <name type="scientific">Mollisia scopiformis</name>
    <name type="common">Conifer needle endophyte fungus</name>
    <name type="synonym">Phialocephala scopiformis</name>
    <dbReference type="NCBI Taxonomy" id="149040"/>
    <lineage>
        <taxon>Eukaryota</taxon>
        <taxon>Fungi</taxon>
        <taxon>Dikarya</taxon>
        <taxon>Ascomycota</taxon>
        <taxon>Pezizomycotina</taxon>
        <taxon>Leotiomycetes</taxon>
        <taxon>Helotiales</taxon>
        <taxon>Mollisiaceae</taxon>
        <taxon>Mollisia</taxon>
    </lineage>
</organism>
<keyword evidence="1 3" id="KW-0378">Hydrolase</keyword>
<dbReference type="Proteomes" id="UP000070700">
    <property type="component" value="Unassembled WGS sequence"/>
</dbReference>
<dbReference type="InterPro" id="IPR000073">
    <property type="entry name" value="AB_hydrolase_1"/>
</dbReference>
<dbReference type="Pfam" id="PF12697">
    <property type="entry name" value="Abhydrolase_6"/>
    <property type="match status" value="1"/>
</dbReference>
<reference evidence="3 4" key="1">
    <citation type="submission" date="2015-10" db="EMBL/GenBank/DDBJ databases">
        <title>Full genome of DAOMC 229536 Phialocephala scopiformis, a fungal endophyte of spruce producing the potent anti-insectan compound rugulosin.</title>
        <authorList>
            <consortium name="DOE Joint Genome Institute"/>
            <person name="Walker A.K."/>
            <person name="Frasz S.L."/>
            <person name="Seifert K.A."/>
            <person name="Miller J.D."/>
            <person name="Mondo S.J."/>
            <person name="Labutti K."/>
            <person name="Lipzen A."/>
            <person name="Dockter R."/>
            <person name="Kennedy M."/>
            <person name="Grigoriev I.V."/>
            <person name="Spatafora J.W."/>
        </authorList>
    </citation>
    <scope>NUCLEOTIDE SEQUENCE [LARGE SCALE GENOMIC DNA]</scope>
    <source>
        <strain evidence="3 4">CBS 120377</strain>
    </source>
</reference>
<dbReference type="RefSeq" id="XP_018075176.1">
    <property type="nucleotide sequence ID" value="XM_018207633.1"/>
</dbReference>